<proteinExistence type="predicted"/>
<protein>
    <submittedName>
        <fullName evidence="1">Uncharacterized protein</fullName>
    </submittedName>
</protein>
<accession>A0ACC0H4E5</accession>
<organism evidence="1 2">
    <name type="scientific">Camellia lanceoleosa</name>
    <dbReference type="NCBI Taxonomy" id="1840588"/>
    <lineage>
        <taxon>Eukaryota</taxon>
        <taxon>Viridiplantae</taxon>
        <taxon>Streptophyta</taxon>
        <taxon>Embryophyta</taxon>
        <taxon>Tracheophyta</taxon>
        <taxon>Spermatophyta</taxon>
        <taxon>Magnoliopsida</taxon>
        <taxon>eudicotyledons</taxon>
        <taxon>Gunneridae</taxon>
        <taxon>Pentapetalae</taxon>
        <taxon>asterids</taxon>
        <taxon>Ericales</taxon>
        <taxon>Theaceae</taxon>
        <taxon>Camellia</taxon>
    </lineage>
</organism>
<sequence>MLVTSGSGCKWSKRRLLWKRLVSLQIAVMTSLQAFLLTSVDMLSMIMTL</sequence>
<comment type="caution">
    <text evidence="1">The sequence shown here is derived from an EMBL/GenBank/DDBJ whole genome shotgun (WGS) entry which is preliminary data.</text>
</comment>
<keyword evidence="2" id="KW-1185">Reference proteome</keyword>
<dbReference type="EMBL" id="CM045764">
    <property type="protein sequence ID" value="KAI8007804.1"/>
    <property type="molecule type" value="Genomic_DNA"/>
</dbReference>
<dbReference type="Proteomes" id="UP001060215">
    <property type="component" value="Chromosome 7"/>
</dbReference>
<gene>
    <name evidence="1" type="ORF">LOK49_LG07G00793</name>
</gene>
<name>A0ACC0H4E5_9ERIC</name>
<evidence type="ECO:0000313" key="1">
    <source>
        <dbReference type="EMBL" id="KAI8007804.1"/>
    </source>
</evidence>
<evidence type="ECO:0000313" key="2">
    <source>
        <dbReference type="Proteomes" id="UP001060215"/>
    </source>
</evidence>
<reference evidence="1 2" key="1">
    <citation type="journal article" date="2022" name="Plant J.">
        <title>Chromosome-level genome of Camellia lanceoleosa provides a valuable resource for understanding genome evolution and self-incompatibility.</title>
        <authorList>
            <person name="Gong W."/>
            <person name="Xiao S."/>
            <person name="Wang L."/>
            <person name="Liao Z."/>
            <person name="Chang Y."/>
            <person name="Mo W."/>
            <person name="Hu G."/>
            <person name="Li W."/>
            <person name="Zhao G."/>
            <person name="Zhu H."/>
            <person name="Hu X."/>
            <person name="Ji K."/>
            <person name="Xiang X."/>
            <person name="Song Q."/>
            <person name="Yuan D."/>
            <person name="Jin S."/>
            <person name="Zhang L."/>
        </authorList>
    </citation>
    <scope>NUCLEOTIDE SEQUENCE [LARGE SCALE GENOMIC DNA]</scope>
    <source>
        <strain evidence="1">SQ_2022a</strain>
    </source>
</reference>